<name>A0A506V9R1_9GAMM</name>
<feature type="signal peptide" evidence="5">
    <location>
        <begin position="1"/>
        <end position="21"/>
    </location>
</feature>
<comment type="similarity">
    <text evidence="2">Belongs to the fimbrial protein family.</text>
</comment>
<dbReference type="InterPro" id="IPR036937">
    <property type="entry name" value="Adhesion_dom_fimbrial_sf"/>
</dbReference>
<keyword evidence="3 5" id="KW-0732">Signal</keyword>
<protein>
    <submittedName>
        <fullName evidence="7">Fimbrial protein</fullName>
    </submittedName>
</protein>
<feature type="chain" id="PRO_5021378116" evidence="5">
    <location>
        <begin position="22"/>
        <end position="176"/>
    </location>
</feature>
<dbReference type="Proteomes" id="UP000319523">
    <property type="component" value="Unassembled WGS sequence"/>
</dbReference>
<dbReference type="PANTHER" id="PTHR33420">
    <property type="entry name" value="FIMBRIAL SUBUNIT ELFA-RELATED"/>
    <property type="match status" value="1"/>
</dbReference>
<evidence type="ECO:0000256" key="1">
    <source>
        <dbReference type="ARBA" id="ARBA00004561"/>
    </source>
</evidence>
<dbReference type="InterPro" id="IPR050263">
    <property type="entry name" value="Bact_Fimbrial_Adh_Pro"/>
</dbReference>
<keyword evidence="4" id="KW-0281">Fimbrium</keyword>
<evidence type="ECO:0000256" key="3">
    <source>
        <dbReference type="ARBA" id="ARBA00022729"/>
    </source>
</evidence>
<dbReference type="Pfam" id="PF00419">
    <property type="entry name" value="Fimbrial"/>
    <property type="match status" value="1"/>
</dbReference>
<dbReference type="AlphaFoldDB" id="A0A506V9R1"/>
<organism evidence="7 8">
    <name type="scientific">Mixta tenebrionis</name>
    <dbReference type="NCBI Taxonomy" id="2562439"/>
    <lineage>
        <taxon>Bacteria</taxon>
        <taxon>Pseudomonadati</taxon>
        <taxon>Pseudomonadota</taxon>
        <taxon>Gammaproteobacteria</taxon>
        <taxon>Enterobacterales</taxon>
        <taxon>Erwiniaceae</taxon>
        <taxon>Mixta</taxon>
    </lineage>
</organism>
<gene>
    <name evidence="7" type="ORF">FKM52_07805</name>
</gene>
<dbReference type="GO" id="GO:0009289">
    <property type="term" value="C:pilus"/>
    <property type="evidence" value="ECO:0007669"/>
    <property type="project" value="UniProtKB-SubCell"/>
</dbReference>
<dbReference type="SUPFAM" id="SSF49401">
    <property type="entry name" value="Bacterial adhesins"/>
    <property type="match status" value="1"/>
</dbReference>
<comment type="caution">
    <text evidence="7">The sequence shown here is derived from an EMBL/GenBank/DDBJ whole genome shotgun (WGS) entry which is preliminary data.</text>
</comment>
<evidence type="ECO:0000313" key="8">
    <source>
        <dbReference type="Proteomes" id="UP000319523"/>
    </source>
</evidence>
<sequence length="176" mass="18939">MRKLNVISLGLLLAASSAAFAGNEGVVHFHGHVNEPTCSVVSAEQTINLETISAAELSNVPIGETTQKGQKEFNIDVNCEASNLQNNILVTMQGDAAAQQPKALSNRSDSNNGVGLEVFYDNQVVKPNDSMSGNRFTNLMNKGTDNLTMTVRYARLADEVKGGEVDSDVTFVSEYR</sequence>
<dbReference type="GO" id="GO:0043709">
    <property type="term" value="P:cell adhesion involved in single-species biofilm formation"/>
    <property type="evidence" value="ECO:0007669"/>
    <property type="project" value="TreeGrafter"/>
</dbReference>
<dbReference type="RefSeq" id="WP_141175646.1">
    <property type="nucleotide sequence ID" value="NZ_JBHUFX010000011.1"/>
</dbReference>
<dbReference type="OrthoDB" id="6555721at2"/>
<evidence type="ECO:0000256" key="5">
    <source>
        <dbReference type="SAM" id="SignalP"/>
    </source>
</evidence>
<proteinExistence type="inferred from homology"/>
<comment type="subcellular location">
    <subcellularLocation>
        <location evidence="1">Fimbrium</location>
    </subcellularLocation>
</comment>
<reference evidence="7 8" key="1">
    <citation type="submission" date="2019-06" db="EMBL/GenBank/DDBJ databases">
        <authorList>
            <person name="Yang Y."/>
        </authorList>
    </citation>
    <scope>NUCLEOTIDE SEQUENCE [LARGE SCALE GENOMIC DNA]</scope>
    <source>
        <strain evidence="7 8">BIT-26</strain>
    </source>
</reference>
<evidence type="ECO:0000259" key="6">
    <source>
        <dbReference type="Pfam" id="PF00419"/>
    </source>
</evidence>
<dbReference type="InterPro" id="IPR008966">
    <property type="entry name" value="Adhesion_dom_sf"/>
</dbReference>
<dbReference type="Gene3D" id="2.60.40.1090">
    <property type="entry name" value="Fimbrial-type adhesion domain"/>
    <property type="match status" value="1"/>
</dbReference>
<dbReference type="InterPro" id="IPR000259">
    <property type="entry name" value="Adhesion_dom_fimbrial"/>
</dbReference>
<evidence type="ECO:0000256" key="4">
    <source>
        <dbReference type="ARBA" id="ARBA00023263"/>
    </source>
</evidence>
<dbReference type="EMBL" id="VHQI01000004">
    <property type="protein sequence ID" value="TPW42674.1"/>
    <property type="molecule type" value="Genomic_DNA"/>
</dbReference>
<feature type="domain" description="Fimbrial-type adhesion" evidence="6">
    <location>
        <begin position="28"/>
        <end position="175"/>
    </location>
</feature>
<accession>A0A506V9R1</accession>
<dbReference type="PANTHER" id="PTHR33420:SF3">
    <property type="entry name" value="FIMBRIAL SUBUNIT ELFA"/>
    <property type="match status" value="1"/>
</dbReference>
<evidence type="ECO:0000256" key="2">
    <source>
        <dbReference type="ARBA" id="ARBA00006671"/>
    </source>
</evidence>
<evidence type="ECO:0000313" key="7">
    <source>
        <dbReference type="EMBL" id="TPW42674.1"/>
    </source>
</evidence>
<keyword evidence="8" id="KW-1185">Reference proteome</keyword>